<feature type="compositionally biased region" description="Basic residues" evidence="1">
    <location>
        <begin position="55"/>
        <end position="65"/>
    </location>
</feature>
<feature type="region of interest" description="Disordered" evidence="1">
    <location>
        <begin position="87"/>
        <end position="114"/>
    </location>
</feature>
<feature type="region of interest" description="Disordered" evidence="1">
    <location>
        <begin position="1"/>
        <end position="20"/>
    </location>
</feature>
<dbReference type="EMBL" id="RSCE01000003">
    <property type="protein sequence ID" value="RSH84622.1"/>
    <property type="molecule type" value="Genomic_DNA"/>
</dbReference>
<feature type="compositionally biased region" description="Polar residues" evidence="1">
    <location>
        <begin position="102"/>
        <end position="114"/>
    </location>
</feature>
<accession>A0A427Y0N6</accession>
<organism evidence="2 3">
    <name type="scientific">Apiotrichum porosum</name>
    <dbReference type="NCBI Taxonomy" id="105984"/>
    <lineage>
        <taxon>Eukaryota</taxon>
        <taxon>Fungi</taxon>
        <taxon>Dikarya</taxon>
        <taxon>Basidiomycota</taxon>
        <taxon>Agaricomycotina</taxon>
        <taxon>Tremellomycetes</taxon>
        <taxon>Trichosporonales</taxon>
        <taxon>Trichosporonaceae</taxon>
        <taxon>Apiotrichum</taxon>
    </lineage>
</organism>
<dbReference type="AlphaFoldDB" id="A0A427Y0N6"/>
<name>A0A427Y0N6_9TREE</name>
<evidence type="ECO:0000313" key="2">
    <source>
        <dbReference type="EMBL" id="RSH84622.1"/>
    </source>
</evidence>
<protein>
    <submittedName>
        <fullName evidence="2">Uncharacterized protein</fullName>
    </submittedName>
</protein>
<dbReference type="RefSeq" id="XP_028478070.1">
    <property type="nucleotide sequence ID" value="XM_028621618.1"/>
</dbReference>
<feature type="region of interest" description="Disordered" evidence="1">
    <location>
        <begin position="42"/>
        <end position="67"/>
    </location>
</feature>
<evidence type="ECO:0000256" key="1">
    <source>
        <dbReference type="SAM" id="MobiDB-lite"/>
    </source>
</evidence>
<dbReference type="Proteomes" id="UP000279236">
    <property type="component" value="Unassembled WGS sequence"/>
</dbReference>
<gene>
    <name evidence="2" type="ORF">EHS24_006146</name>
</gene>
<sequence>MINRVPIKEDHDRLAKPPALRKDLKGVAKLLWMNGDIQLSREDTPALSQAPLSHSPKHPSPKVVHRQTDDELKDTFGADIWAILSPPATGSCSSTPPPDAPESSNPGSSRLRLTSVPASASSLVTLGMLHAEYKLTAATPKPFLDHRVHQLDPAKKHGRSPCFYEGPQVLPSATEKDWAAFRKIYEYA</sequence>
<dbReference type="GeneID" id="39590689"/>
<proteinExistence type="predicted"/>
<keyword evidence="3" id="KW-1185">Reference proteome</keyword>
<comment type="caution">
    <text evidence="2">The sequence shown here is derived from an EMBL/GenBank/DDBJ whole genome shotgun (WGS) entry which is preliminary data.</text>
</comment>
<evidence type="ECO:0000313" key="3">
    <source>
        <dbReference type="Proteomes" id="UP000279236"/>
    </source>
</evidence>
<reference evidence="2 3" key="1">
    <citation type="submission" date="2018-11" db="EMBL/GenBank/DDBJ databases">
        <title>Genome sequence of Apiotrichum porosum DSM 27194.</title>
        <authorList>
            <person name="Aliyu H."/>
            <person name="Gorte O."/>
            <person name="Ochsenreither K."/>
        </authorList>
    </citation>
    <scope>NUCLEOTIDE SEQUENCE [LARGE SCALE GENOMIC DNA]</scope>
    <source>
        <strain evidence="2 3">DSM 27194</strain>
    </source>
</reference>